<reference evidence="7 8" key="1">
    <citation type="submission" date="2017-01" db="EMBL/GenBank/DDBJ databases">
        <authorList>
            <person name="Mah S.A."/>
            <person name="Swanson W.J."/>
            <person name="Moy G.W."/>
            <person name="Vacquier V.D."/>
        </authorList>
    </citation>
    <scope>NUCLEOTIDE SEQUENCE [LARGE SCALE GENOMIC DNA]</scope>
    <source>
        <strain evidence="7 8">DSM 45758</strain>
    </source>
</reference>
<dbReference type="EMBL" id="FTNF01000006">
    <property type="protein sequence ID" value="SIR05341.1"/>
    <property type="molecule type" value="Genomic_DNA"/>
</dbReference>
<keyword evidence="2" id="KW-0813">Transport</keyword>
<protein>
    <submittedName>
        <fullName evidence="7">ABC transporter</fullName>
    </submittedName>
</protein>
<dbReference type="SMART" id="SM00382">
    <property type="entry name" value="AAA"/>
    <property type="match status" value="1"/>
</dbReference>
<keyword evidence="8" id="KW-1185">Reference proteome</keyword>
<dbReference type="SUPFAM" id="SSF52540">
    <property type="entry name" value="P-loop containing nucleoside triphosphate hydrolases"/>
    <property type="match status" value="1"/>
</dbReference>
<dbReference type="AlphaFoldDB" id="A0A1N6XT25"/>
<dbReference type="Pfam" id="PF00005">
    <property type="entry name" value="ABC_tran"/>
    <property type="match status" value="1"/>
</dbReference>
<comment type="similarity">
    <text evidence="1">Belongs to the ABC transporter superfamily.</text>
</comment>
<dbReference type="InterPro" id="IPR003439">
    <property type="entry name" value="ABC_transporter-like_ATP-bd"/>
</dbReference>
<dbReference type="PANTHER" id="PTHR43335">
    <property type="entry name" value="ABC TRANSPORTER, ATP-BINDING PROTEIN"/>
    <property type="match status" value="1"/>
</dbReference>
<proteinExistence type="inferred from homology"/>
<name>A0A1N6XT25_9ACTN</name>
<dbReference type="Proteomes" id="UP000186004">
    <property type="component" value="Unassembled WGS sequence"/>
</dbReference>
<keyword evidence="4" id="KW-0067">ATP-binding</keyword>
<gene>
    <name evidence="7" type="ORF">SAMN05444858_1063</name>
</gene>
<keyword evidence="3" id="KW-0547">Nucleotide-binding</keyword>
<evidence type="ECO:0000256" key="3">
    <source>
        <dbReference type="ARBA" id="ARBA00022741"/>
    </source>
</evidence>
<feature type="region of interest" description="Disordered" evidence="5">
    <location>
        <begin position="1"/>
        <end position="23"/>
    </location>
</feature>
<dbReference type="GO" id="GO:0016887">
    <property type="term" value="F:ATP hydrolysis activity"/>
    <property type="evidence" value="ECO:0007669"/>
    <property type="project" value="InterPro"/>
</dbReference>
<dbReference type="PROSITE" id="PS00211">
    <property type="entry name" value="ABC_TRANSPORTER_1"/>
    <property type="match status" value="1"/>
</dbReference>
<accession>A0A1N6XT25</accession>
<dbReference type="InterPro" id="IPR017871">
    <property type="entry name" value="ABC_transporter-like_CS"/>
</dbReference>
<evidence type="ECO:0000256" key="1">
    <source>
        <dbReference type="ARBA" id="ARBA00005417"/>
    </source>
</evidence>
<evidence type="ECO:0000259" key="6">
    <source>
        <dbReference type="PROSITE" id="PS50893"/>
    </source>
</evidence>
<evidence type="ECO:0000256" key="4">
    <source>
        <dbReference type="ARBA" id="ARBA00022840"/>
    </source>
</evidence>
<feature type="domain" description="ABC transporter" evidence="6">
    <location>
        <begin position="24"/>
        <end position="226"/>
    </location>
</feature>
<evidence type="ECO:0000256" key="5">
    <source>
        <dbReference type="SAM" id="MobiDB-lite"/>
    </source>
</evidence>
<dbReference type="InterPro" id="IPR003593">
    <property type="entry name" value="AAA+_ATPase"/>
</dbReference>
<evidence type="ECO:0000313" key="7">
    <source>
        <dbReference type="EMBL" id="SIR05341.1"/>
    </source>
</evidence>
<dbReference type="STRING" id="1198245.SAMN05444858_1063"/>
<dbReference type="GO" id="GO:0005524">
    <property type="term" value="F:ATP binding"/>
    <property type="evidence" value="ECO:0007669"/>
    <property type="project" value="UniProtKB-KW"/>
</dbReference>
<dbReference type="PROSITE" id="PS50893">
    <property type="entry name" value="ABC_TRANSPORTER_2"/>
    <property type="match status" value="1"/>
</dbReference>
<dbReference type="PANTHER" id="PTHR43335:SF4">
    <property type="entry name" value="ABC TRANSPORTER, ATP-BINDING PROTEIN"/>
    <property type="match status" value="1"/>
</dbReference>
<evidence type="ECO:0000313" key="8">
    <source>
        <dbReference type="Proteomes" id="UP000186004"/>
    </source>
</evidence>
<dbReference type="Gene3D" id="3.40.50.300">
    <property type="entry name" value="P-loop containing nucleotide triphosphate hydrolases"/>
    <property type="match status" value="1"/>
</dbReference>
<evidence type="ECO:0000256" key="2">
    <source>
        <dbReference type="ARBA" id="ARBA00022448"/>
    </source>
</evidence>
<sequence length="229" mass="24080">MSDGQVSATRDRGMSGNAPGGNAVEVTGLTVTYGSTTVLDQVDLQVPTGAVVALTGENGVGKSTLLRCVTGLQKPSGGAVAVFGEPPESGPGFWRRVATTVESPTWYHGLTVREHLDLVRVANGEDPADGRIDEVCGLLGITGLADSLPITLSSGQRQRFLLAATFVRPSRLLVLDEPEQRLDTAAKRALAAHLRDYLAAGGTLLMASHDEQFWHDVGADEVGLHRAEG</sequence>
<organism evidence="7 8">
    <name type="scientific">Micromonospora avicenniae</name>
    <dbReference type="NCBI Taxonomy" id="1198245"/>
    <lineage>
        <taxon>Bacteria</taxon>
        <taxon>Bacillati</taxon>
        <taxon>Actinomycetota</taxon>
        <taxon>Actinomycetes</taxon>
        <taxon>Micromonosporales</taxon>
        <taxon>Micromonosporaceae</taxon>
        <taxon>Micromonospora</taxon>
    </lineage>
</organism>
<dbReference type="InterPro" id="IPR027417">
    <property type="entry name" value="P-loop_NTPase"/>
</dbReference>